<dbReference type="AlphaFoldDB" id="A0A081NX41"/>
<accession>A0A081NX41</accession>
<dbReference type="SUPFAM" id="SSF47819">
    <property type="entry name" value="HRDC-like"/>
    <property type="match status" value="1"/>
</dbReference>
<name>A0A081NX41_9BACL</name>
<evidence type="ECO:0000313" key="4">
    <source>
        <dbReference type="Proteomes" id="UP000028123"/>
    </source>
</evidence>
<dbReference type="InterPro" id="IPR010997">
    <property type="entry name" value="HRDC-like_sf"/>
</dbReference>
<dbReference type="InterPro" id="IPR044876">
    <property type="entry name" value="HRDC_dom_sf"/>
</dbReference>
<comment type="caution">
    <text evidence="3">The sequence shown here is derived from an EMBL/GenBank/DDBJ whole genome shotgun (WGS) entry which is preliminary data.</text>
</comment>
<evidence type="ECO:0000313" key="3">
    <source>
        <dbReference type="EMBL" id="KEQ23014.1"/>
    </source>
</evidence>
<dbReference type="GO" id="GO:0000166">
    <property type="term" value="F:nucleotide binding"/>
    <property type="evidence" value="ECO:0007669"/>
    <property type="project" value="InterPro"/>
</dbReference>
<proteinExistence type="predicted"/>
<dbReference type="EMBL" id="JNVM01000028">
    <property type="protein sequence ID" value="KEQ23014.1"/>
    <property type="molecule type" value="Genomic_DNA"/>
</dbReference>
<sequence>MNLVFLNSLEKATEEGNVRTAQVTIGESEGTWVVLWNETREDGRRVQECWYEGLRWEEMLAVFRERVFAKQCGGYKPIVQVNVSEIDVLDRRTAYIQRLHFYGEKHANEELFDKLRDWRFKQASHDGKAAYLIATNRLLKMISAFVPHTEEELLHLPGFGKAKAAAYAADIVAITAGFQRDTDFPLTWVAESIDSRELNAWLLQENERKRKAEEEKREIKHKLLEAIARGEKLEELLEKTKLQRRNLLQLFEELDREGYDLQSYIEGQLEQVPEPERELAWKAFQQQGDRYLKPILQTVYSQKELTAQDADRVYEWLRMLRMKFRRENEQKTVEAS</sequence>
<keyword evidence="1" id="KW-0175">Coiled coil</keyword>
<dbReference type="GO" id="GO:0003676">
    <property type="term" value="F:nucleic acid binding"/>
    <property type="evidence" value="ECO:0007669"/>
    <property type="project" value="InterPro"/>
</dbReference>
<dbReference type="Pfam" id="PF00570">
    <property type="entry name" value="HRDC"/>
    <property type="match status" value="1"/>
</dbReference>
<dbReference type="eggNOG" id="COG0514">
    <property type="taxonomic scope" value="Bacteria"/>
</dbReference>
<keyword evidence="4" id="KW-1185">Reference proteome</keyword>
<feature type="domain" description="HRDC" evidence="2">
    <location>
        <begin position="105"/>
        <end position="185"/>
    </location>
</feature>
<dbReference type="RefSeq" id="WP_036689891.1">
    <property type="nucleotide sequence ID" value="NZ_JNVM01000028.1"/>
</dbReference>
<dbReference type="SMART" id="SM00341">
    <property type="entry name" value="HRDC"/>
    <property type="match status" value="1"/>
</dbReference>
<dbReference type="Gene3D" id="1.10.150.80">
    <property type="entry name" value="HRDC domain"/>
    <property type="match status" value="1"/>
</dbReference>
<gene>
    <name evidence="3" type="ORF">ET33_19035</name>
</gene>
<dbReference type="Proteomes" id="UP000028123">
    <property type="component" value="Unassembled WGS sequence"/>
</dbReference>
<dbReference type="InterPro" id="IPR002121">
    <property type="entry name" value="HRDC_dom"/>
</dbReference>
<organism evidence="3 4">
    <name type="scientific">Paenibacillus tyrfis</name>
    <dbReference type="NCBI Taxonomy" id="1501230"/>
    <lineage>
        <taxon>Bacteria</taxon>
        <taxon>Bacillati</taxon>
        <taxon>Bacillota</taxon>
        <taxon>Bacilli</taxon>
        <taxon>Bacillales</taxon>
        <taxon>Paenibacillaceae</taxon>
        <taxon>Paenibacillus</taxon>
    </lineage>
</organism>
<dbReference type="PROSITE" id="PS50967">
    <property type="entry name" value="HRDC"/>
    <property type="match status" value="1"/>
</dbReference>
<dbReference type="OrthoDB" id="26793at2"/>
<protein>
    <submittedName>
        <fullName evidence="3">Aldolase</fullName>
    </submittedName>
</protein>
<feature type="coiled-coil region" evidence="1">
    <location>
        <begin position="202"/>
        <end position="257"/>
    </location>
</feature>
<evidence type="ECO:0000259" key="2">
    <source>
        <dbReference type="PROSITE" id="PS50967"/>
    </source>
</evidence>
<reference evidence="3 4" key="1">
    <citation type="submission" date="2014-06" db="EMBL/GenBank/DDBJ databases">
        <title>Draft genome sequence of Paenibacillus sp. MSt1.</title>
        <authorList>
            <person name="Aw Y.K."/>
            <person name="Ong K.S."/>
            <person name="Gan H.M."/>
            <person name="Lee S.M."/>
        </authorList>
    </citation>
    <scope>NUCLEOTIDE SEQUENCE [LARGE SCALE GENOMIC DNA]</scope>
    <source>
        <strain evidence="3 4">MSt1</strain>
    </source>
</reference>
<evidence type="ECO:0000256" key="1">
    <source>
        <dbReference type="SAM" id="Coils"/>
    </source>
</evidence>